<feature type="repeat" description="WD" evidence="3">
    <location>
        <begin position="599"/>
        <end position="640"/>
    </location>
</feature>
<dbReference type="InterPro" id="IPR036322">
    <property type="entry name" value="WD40_repeat_dom_sf"/>
</dbReference>
<feature type="compositionally biased region" description="Basic and acidic residues" evidence="4">
    <location>
        <begin position="19"/>
        <end position="41"/>
    </location>
</feature>
<evidence type="ECO:0000256" key="3">
    <source>
        <dbReference type="PROSITE-ProRule" id="PRU00221"/>
    </source>
</evidence>
<keyword evidence="2" id="KW-0677">Repeat</keyword>
<dbReference type="Gene3D" id="2.130.10.10">
    <property type="entry name" value="YVTN repeat-like/Quinoprotein amine dehydrogenase"/>
    <property type="match status" value="3"/>
</dbReference>
<dbReference type="SUPFAM" id="SSF50978">
    <property type="entry name" value="WD40 repeat-like"/>
    <property type="match status" value="1"/>
</dbReference>
<dbReference type="PRINTS" id="PR00320">
    <property type="entry name" value="GPROTEINBRPT"/>
</dbReference>
<feature type="repeat" description="WD" evidence="3">
    <location>
        <begin position="642"/>
        <end position="683"/>
    </location>
</feature>
<dbReference type="OrthoDB" id="538223at2759"/>
<feature type="domain" description="T6SS Phospholipase effector Tle1-like catalytic" evidence="5">
    <location>
        <begin position="171"/>
        <end position="284"/>
    </location>
</feature>
<dbReference type="InterPro" id="IPR015943">
    <property type="entry name" value="WD40/YVTN_repeat-like_dom_sf"/>
</dbReference>
<evidence type="ECO:0000313" key="7">
    <source>
        <dbReference type="Proteomes" id="UP001140091"/>
    </source>
</evidence>
<dbReference type="Pfam" id="PF00400">
    <property type="entry name" value="WD40"/>
    <property type="match status" value="7"/>
</dbReference>
<dbReference type="PROSITE" id="PS50294">
    <property type="entry name" value="WD_REPEATS_REGION"/>
    <property type="match status" value="7"/>
</dbReference>
<dbReference type="InterPro" id="IPR001680">
    <property type="entry name" value="WD40_rpt"/>
</dbReference>
<dbReference type="Pfam" id="PF09994">
    <property type="entry name" value="T6SS_Tle1-like_cat"/>
    <property type="match status" value="2"/>
</dbReference>
<feature type="non-terminal residue" evidence="6">
    <location>
        <position position="809"/>
    </location>
</feature>
<evidence type="ECO:0000256" key="2">
    <source>
        <dbReference type="ARBA" id="ARBA00022737"/>
    </source>
</evidence>
<proteinExistence type="predicted"/>
<protein>
    <recommendedName>
        <fullName evidence="5">T6SS Phospholipase effector Tle1-like catalytic domain-containing protein</fullName>
    </recommendedName>
</protein>
<evidence type="ECO:0000313" key="6">
    <source>
        <dbReference type="EMBL" id="KAJ2929051.1"/>
    </source>
</evidence>
<feature type="repeat" description="WD" evidence="3">
    <location>
        <begin position="556"/>
        <end position="588"/>
    </location>
</feature>
<gene>
    <name evidence="6" type="ORF">H1R20_g8041</name>
</gene>
<keyword evidence="7" id="KW-1185">Reference proteome</keyword>
<feature type="repeat" description="WD" evidence="3">
    <location>
        <begin position="771"/>
        <end position="803"/>
    </location>
</feature>
<reference evidence="6" key="1">
    <citation type="submission" date="2022-06" db="EMBL/GenBank/DDBJ databases">
        <title>Genome Sequence of Candolleomyces eurysporus.</title>
        <authorList>
            <person name="Buettner E."/>
        </authorList>
    </citation>
    <scope>NUCLEOTIDE SEQUENCE</scope>
    <source>
        <strain evidence="6">VTCC 930004</strain>
    </source>
</reference>
<evidence type="ECO:0000259" key="5">
    <source>
        <dbReference type="Pfam" id="PF09994"/>
    </source>
</evidence>
<keyword evidence="1 3" id="KW-0853">WD repeat</keyword>
<dbReference type="PANTHER" id="PTHR22847:SF637">
    <property type="entry name" value="WD REPEAT DOMAIN 5B"/>
    <property type="match status" value="1"/>
</dbReference>
<dbReference type="PANTHER" id="PTHR22847">
    <property type="entry name" value="WD40 REPEAT PROTEIN"/>
    <property type="match status" value="1"/>
</dbReference>
<dbReference type="InterPro" id="IPR019775">
    <property type="entry name" value="WD40_repeat_CS"/>
</dbReference>
<name>A0A9W8J4M0_9AGAR</name>
<dbReference type="PROSITE" id="PS00678">
    <property type="entry name" value="WD_REPEATS_1"/>
    <property type="match status" value="5"/>
</dbReference>
<evidence type="ECO:0000256" key="4">
    <source>
        <dbReference type="SAM" id="MobiDB-lite"/>
    </source>
</evidence>
<dbReference type="CDD" id="cd00200">
    <property type="entry name" value="WD40"/>
    <property type="match status" value="1"/>
</dbReference>
<feature type="repeat" description="WD" evidence="3">
    <location>
        <begin position="513"/>
        <end position="554"/>
    </location>
</feature>
<feature type="domain" description="T6SS Phospholipase effector Tle1-like catalytic" evidence="5">
    <location>
        <begin position="71"/>
        <end position="142"/>
    </location>
</feature>
<dbReference type="Proteomes" id="UP001140091">
    <property type="component" value="Unassembled WGS sequence"/>
</dbReference>
<feature type="region of interest" description="Disordered" evidence="4">
    <location>
        <begin position="19"/>
        <end position="43"/>
    </location>
</feature>
<accession>A0A9W8J4M0</accession>
<dbReference type="InterPro" id="IPR018712">
    <property type="entry name" value="Tle1-like_cat"/>
</dbReference>
<dbReference type="EMBL" id="JANBPK010000905">
    <property type="protein sequence ID" value="KAJ2929051.1"/>
    <property type="molecule type" value="Genomic_DNA"/>
</dbReference>
<comment type="caution">
    <text evidence="6">The sequence shown here is derived from an EMBL/GenBank/DDBJ whole genome shotgun (WGS) entry which is preliminary data.</text>
</comment>
<dbReference type="SMART" id="SM00320">
    <property type="entry name" value="WD40"/>
    <property type="match status" value="7"/>
</dbReference>
<sequence>MGLKIIPRKKRRVLDELLEHEATESEDRPDVPPEDLTKNGSEESECNCCRKHSPPKPKLKTMPCGHKRGGRNLIVCIDGTANQFGDKNTNVIELYNLILKETGDNQRTWYNSGIGTYAKPRWRSITYWQQVLCHLIDMAIAWCAQIGLEYDGYILNYWIGCREFERTVIRDTVSSIGVARGKKMLPGTTDGMKHVCHFRHALALDERRVKFLPEYAWGGSTMPPSQPTDWNHTPPRPGLQKTSGDIYTHILEVWFAGTHSDIGGGNVQNLGMDRSRPPLRWMVLEAVALGLRTAEFERELTSDQQIEFQESLTGIWHLLEYWPHRRLTFHRDPAGKMITRSPHRGHRRTIHWGQKIHSSLVLAETPLPYYPKARPPAGRDIDGRLIPVNEPEPFWDGLRKDGLSNSSGWLEIDIYEYARTVLKRLTNGRAVEGALNEIVTKYPQDGPQAVYDESIEVIRLWNQNSPALEAKRRLLSTMIEILECHLKNLKHRKWRKHRNPFSEGLCSGSGDHWQGHKWDARTVAIFPDGKRVVSGSSDTTIRIWDMETGAQVGEPLEGHTGDINLVVISPDGKRIVSGSDDGTIRIWDPEKPTHVGEPLRGHGGPVATVAMSLDGKFIVSGSTDKTIMIWDAETGAKVGEPLRGHTDCVQSVAISPDGRWIVSGSDDQTVRIWDAETRTQEGEPLQRHTASVPIVSISPDGRHVVSGSRDQTIQIWDLETGAPIGEPLQGHTDWLHSIAISPDGKYFISSSSDRTIRIWALETGAQVVEPLRGHTGRVWFVAISPDRKRIVSGSADRTIRIWNAEGILV</sequence>
<dbReference type="InterPro" id="IPR020472">
    <property type="entry name" value="WD40_PAC1"/>
</dbReference>
<dbReference type="AlphaFoldDB" id="A0A9W8J4M0"/>
<feature type="repeat" description="WD" evidence="3">
    <location>
        <begin position="728"/>
        <end position="769"/>
    </location>
</feature>
<organism evidence="6 7">
    <name type="scientific">Candolleomyces eurysporus</name>
    <dbReference type="NCBI Taxonomy" id="2828524"/>
    <lineage>
        <taxon>Eukaryota</taxon>
        <taxon>Fungi</taxon>
        <taxon>Dikarya</taxon>
        <taxon>Basidiomycota</taxon>
        <taxon>Agaricomycotina</taxon>
        <taxon>Agaricomycetes</taxon>
        <taxon>Agaricomycetidae</taxon>
        <taxon>Agaricales</taxon>
        <taxon>Agaricineae</taxon>
        <taxon>Psathyrellaceae</taxon>
        <taxon>Candolleomyces</taxon>
    </lineage>
</organism>
<evidence type="ECO:0000256" key="1">
    <source>
        <dbReference type="ARBA" id="ARBA00022574"/>
    </source>
</evidence>
<dbReference type="GO" id="GO:1990234">
    <property type="term" value="C:transferase complex"/>
    <property type="evidence" value="ECO:0007669"/>
    <property type="project" value="UniProtKB-ARBA"/>
</dbReference>
<feature type="repeat" description="WD" evidence="3">
    <location>
        <begin position="685"/>
        <end position="726"/>
    </location>
</feature>
<dbReference type="PROSITE" id="PS50082">
    <property type="entry name" value="WD_REPEATS_2"/>
    <property type="match status" value="7"/>
</dbReference>